<dbReference type="Proteomes" id="UP000228621">
    <property type="component" value="Unassembled WGS sequence"/>
</dbReference>
<evidence type="ECO:0000256" key="5">
    <source>
        <dbReference type="SAM" id="Phobius"/>
    </source>
</evidence>
<dbReference type="EMBL" id="NKHF01000087">
    <property type="protein sequence ID" value="PCK30332.1"/>
    <property type="molecule type" value="Genomic_DNA"/>
</dbReference>
<dbReference type="CDD" id="cd09325">
    <property type="entry name" value="TDT_C4-dicarb_trans"/>
    <property type="match status" value="1"/>
</dbReference>
<dbReference type="OrthoDB" id="309023at2"/>
<sequence>MSGLALGLASMGWCLSILFPSLTYTKPLGALIAAVILLLLILKFIQQPTLLKADLSHPVVGSVLPTSAMTLMVIAHNVADYSCNLATIIWLLAIGLHFLLLTSFIYFRSRDFSLDHIVPSWFIPPVGFVVADVTFKGIPALQPLAIGLWYLGVSCYLLLLPIMIYRLCFGAPLSTQTQPTIAVMAAPASLCLAGYLSITSLPNSVLVLGLLTIAVMMTIFVYLAFIQLLRLPFSPAFSAYTFPLVIGVTALNKVKNWSGFSEFSSGWHTLLHGLFWIELGIASFIVTLVCIHYVKFFIKINAVDSEH</sequence>
<comment type="caution">
    <text evidence="6">The sequence shown here is derived from an EMBL/GenBank/DDBJ whole genome shotgun (WGS) entry which is preliminary data.</text>
</comment>
<feature type="transmembrane region" description="Helical" evidence="5">
    <location>
        <begin position="26"/>
        <end position="45"/>
    </location>
</feature>
<gene>
    <name evidence="6" type="ORF">CEX98_17900</name>
</gene>
<feature type="transmembrane region" description="Helical" evidence="5">
    <location>
        <begin position="204"/>
        <end position="225"/>
    </location>
</feature>
<dbReference type="Gene3D" id="1.50.10.150">
    <property type="entry name" value="Voltage-dependent anion channel"/>
    <property type="match status" value="1"/>
</dbReference>
<feature type="transmembrane region" description="Helical" evidence="5">
    <location>
        <begin position="180"/>
        <end position="198"/>
    </location>
</feature>
<dbReference type="GO" id="GO:0005886">
    <property type="term" value="C:plasma membrane"/>
    <property type="evidence" value="ECO:0007669"/>
    <property type="project" value="TreeGrafter"/>
</dbReference>
<dbReference type="InterPro" id="IPR052951">
    <property type="entry name" value="Tellurite_res_ion_channel"/>
</dbReference>
<feature type="transmembrane region" description="Helical" evidence="5">
    <location>
        <begin position="237"/>
        <end position="254"/>
    </location>
</feature>
<feature type="transmembrane region" description="Helical" evidence="5">
    <location>
        <begin position="57"/>
        <end position="79"/>
    </location>
</feature>
<evidence type="ECO:0000313" key="7">
    <source>
        <dbReference type="Proteomes" id="UP000228621"/>
    </source>
</evidence>
<reference evidence="7" key="1">
    <citation type="journal article" date="2019" name="Genome Announc.">
        <title>Draft Genome Sequence of Pseudoalteromonas piscicida Strain 36Y ROTHPW, an Hypersaline Seawater Isolate from the South Coast of Sonora, Mexico.</title>
        <authorList>
            <person name="Sanchez-Diaz R."/>
            <person name="Molina-Garza Z.J."/>
            <person name="Cruz-Suarez L.E."/>
            <person name="Selvin J."/>
            <person name="Kiran G.S."/>
            <person name="Ibarra-Gamez J.C."/>
            <person name="Gomez-Gil B."/>
            <person name="Galaviz-Silva L."/>
        </authorList>
    </citation>
    <scope>NUCLEOTIDE SEQUENCE [LARGE SCALE GENOMIC DNA]</scope>
    <source>
        <strain evidence="7">36Y_RITHPW</strain>
    </source>
</reference>
<name>A0A2A5JLK6_PSEO7</name>
<feature type="transmembrane region" description="Helical" evidence="5">
    <location>
        <begin position="85"/>
        <end position="106"/>
    </location>
</feature>
<keyword evidence="3 5" id="KW-1133">Transmembrane helix</keyword>
<dbReference type="GO" id="GO:0046583">
    <property type="term" value="F:monoatomic cation efflux transmembrane transporter activity"/>
    <property type="evidence" value="ECO:0007669"/>
    <property type="project" value="TreeGrafter"/>
</dbReference>
<evidence type="ECO:0000313" key="6">
    <source>
        <dbReference type="EMBL" id="PCK30332.1"/>
    </source>
</evidence>
<proteinExistence type="predicted"/>
<dbReference type="InterPro" id="IPR004695">
    <property type="entry name" value="SLAC1/Mae1/Ssu1/TehA"/>
</dbReference>
<accession>A0A2A5JLK6</accession>
<feature type="transmembrane region" description="Helical" evidence="5">
    <location>
        <begin position="274"/>
        <end position="294"/>
    </location>
</feature>
<evidence type="ECO:0000256" key="1">
    <source>
        <dbReference type="ARBA" id="ARBA00004141"/>
    </source>
</evidence>
<dbReference type="PANTHER" id="PTHR37955">
    <property type="entry name" value="TELLURITE RESISTANCE PROTEIN TEHA"/>
    <property type="match status" value="1"/>
</dbReference>
<evidence type="ECO:0000256" key="3">
    <source>
        <dbReference type="ARBA" id="ARBA00022989"/>
    </source>
</evidence>
<keyword evidence="7" id="KW-1185">Reference proteome</keyword>
<dbReference type="PANTHER" id="PTHR37955:SF1">
    <property type="entry name" value="DEP DOMAIN-CONTAINING PROTEIN"/>
    <property type="match status" value="1"/>
</dbReference>
<evidence type="ECO:0000256" key="4">
    <source>
        <dbReference type="ARBA" id="ARBA00023136"/>
    </source>
</evidence>
<evidence type="ECO:0000256" key="2">
    <source>
        <dbReference type="ARBA" id="ARBA00022692"/>
    </source>
</evidence>
<keyword evidence="4 5" id="KW-0472">Membrane</keyword>
<organism evidence="6 7">
    <name type="scientific">Pseudoalteromonas piscicida</name>
    <dbReference type="NCBI Taxonomy" id="43662"/>
    <lineage>
        <taxon>Bacteria</taxon>
        <taxon>Pseudomonadati</taxon>
        <taxon>Pseudomonadota</taxon>
        <taxon>Gammaproteobacteria</taxon>
        <taxon>Alteromonadales</taxon>
        <taxon>Pseudoalteromonadaceae</taxon>
        <taxon>Pseudoalteromonas</taxon>
    </lineage>
</organism>
<feature type="transmembrane region" description="Helical" evidence="5">
    <location>
        <begin position="147"/>
        <end position="168"/>
    </location>
</feature>
<protein>
    <submittedName>
        <fullName evidence="6">C4-dicarboxylate ABC transporter</fullName>
    </submittedName>
</protein>
<feature type="transmembrane region" description="Helical" evidence="5">
    <location>
        <begin position="118"/>
        <end position="135"/>
    </location>
</feature>
<dbReference type="Pfam" id="PF03595">
    <property type="entry name" value="SLAC1"/>
    <property type="match status" value="1"/>
</dbReference>
<dbReference type="AlphaFoldDB" id="A0A2A5JLK6"/>
<keyword evidence="2 5" id="KW-0812">Transmembrane</keyword>
<comment type="subcellular location">
    <subcellularLocation>
        <location evidence="1">Membrane</location>
        <topology evidence="1">Multi-pass membrane protein</topology>
    </subcellularLocation>
</comment>
<dbReference type="InterPro" id="IPR038665">
    <property type="entry name" value="Voltage-dep_anion_channel_sf"/>
</dbReference>